<evidence type="ECO:0000256" key="4">
    <source>
        <dbReference type="ARBA" id="ARBA00022676"/>
    </source>
</evidence>
<dbReference type="Pfam" id="PF00591">
    <property type="entry name" value="Glycos_transf_3"/>
    <property type="match status" value="1"/>
</dbReference>
<dbReference type="PIRSF" id="PIRSF000478">
    <property type="entry name" value="TP_PyNP"/>
    <property type="match status" value="1"/>
</dbReference>
<dbReference type="InterPro" id="IPR013102">
    <property type="entry name" value="PYNP_C"/>
</dbReference>
<comment type="caution">
    <text evidence="8">The sequence shown here is derived from an EMBL/GenBank/DDBJ whole genome shotgun (WGS) entry which is preliminary data.</text>
</comment>
<gene>
    <name evidence="8" type="ORF">CRI93_10245</name>
</gene>
<dbReference type="PROSITE" id="PS00647">
    <property type="entry name" value="THYMID_PHOSPHORYLASE"/>
    <property type="match status" value="1"/>
</dbReference>
<dbReference type="RefSeq" id="WP_098062544.1">
    <property type="nucleotide sequence ID" value="NZ_PDEP01000009.1"/>
</dbReference>
<dbReference type="PANTHER" id="PTHR10515">
    <property type="entry name" value="THYMIDINE PHOSPHORYLASE"/>
    <property type="match status" value="1"/>
</dbReference>
<dbReference type="SUPFAM" id="SSF52418">
    <property type="entry name" value="Nucleoside phosphorylase/phosphoribosyltransferase catalytic domain"/>
    <property type="match status" value="1"/>
</dbReference>
<dbReference type="Gene3D" id="3.40.1030.10">
    <property type="entry name" value="Nucleoside phosphorylase/phosphoribosyltransferase catalytic domain"/>
    <property type="match status" value="1"/>
</dbReference>
<dbReference type="InterPro" id="IPR017872">
    <property type="entry name" value="Pyrmidine_PPase_CS"/>
</dbReference>
<name>A0A2H3NRM8_9BACT</name>
<dbReference type="Pfam" id="PF07831">
    <property type="entry name" value="PYNP_C"/>
    <property type="match status" value="1"/>
</dbReference>
<protein>
    <recommendedName>
        <fullName evidence="3">thymidine phosphorylase</fullName>
        <ecNumber evidence="3">2.4.2.4</ecNumber>
    </recommendedName>
</protein>
<keyword evidence="9" id="KW-1185">Reference proteome</keyword>
<dbReference type="PANTHER" id="PTHR10515:SF0">
    <property type="entry name" value="THYMIDINE PHOSPHORYLASE"/>
    <property type="match status" value="1"/>
</dbReference>
<proteinExistence type="inferred from homology"/>
<organism evidence="8 9">
    <name type="scientific">Longimonas halophila</name>
    <dbReference type="NCBI Taxonomy" id="1469170"/>
    <lineage>
        <taxon>Bacteria</taxon>
        <taxon>Pseudomonadati</taxon>
        <taxon>Rhodothermota</taxon>
        <taxon>Rhodothermia</taxon>
        <taxon>Rhodothermales</taxon>
        <taxon>Salisaetaceae</taxon>
        <taxon>Longimonas</taxon>
    </lineage>
</organism>
<dbReference type="AlphaFoldDB" id="A0A2H3NRM8"/>
<sequence>MSTPLNPVALITQKRDGQSVAPDDITRLVDAYTAGEVPDYQMSAFIMAAFLQGLSDAEAAALTDAMLHSGTVLDLSGTSGIKVDKHSTGGVGDKVSLILAPIVASQGVPVPMVSGRGLGHTGGTLDKLESIPGFRTDLSMAAYKQQLDDIGIVLIGQTEEMAPADRKLYALRDVTGTVESIPLIAASIMSKKLAEGIDALVLDVKCGRGAFMKTEADARTLAETLVAIGEGHDTPTVALLTDMNAPLGRAVGNWPEVAESVACLRGEHDDTPLMEVTYALAGEMLALGGVADTPEAGRQHAREAVASGAALDCLRTLVEAQGGDVSAINDPSTRPDAEPVATVTAPKGMRGTVNEIDALAIGHLAVDLGAGRRTKEDTVDPTAGLTLQAHIGEAVAPGDVLAQLYTDRTEQLDAFAEALRDAYTVGDAAPERSAAVWDRYTPAGWASQV</sequence>
<dbReference type="NCBIfam" id="NF004490">
    <property type="entry name" value="PRK05820.1"/>
    <property type="match status" value="1"/>
</dbReference>
<dbReference type="OrthoDB" id="9763887at2"/>
<comment type="catalytic activity">
    <reaction evidence="6">
        <text>thymidine + phosphate = 2-deoxy-alpha-D-ribose 1-phosphate + thymine</text>
        <dbReference type="Rhea" id="RHEA:16037"/>
        <dbReference type="ChEBI" id="CHEBI:17748"/>
        <dbReference type="ChEBI" id="CHEBI:17821"/>
        <dbReference type="ChEBI" id="CHEBI:43474"/>
        <dbReference type="ChEBI" id="CHEBI:57259"/>
        <dbReference type="EC" id="2.4.2.4"/>
    </reaction>
</comment>
<feature type="domain" description="Pyrimidine nucleoside phosphorylase C-terminal" evidence="7">
    <location>
        <begin position="352"/>
        <end position="426"/>
    </location>
</feature>
<dbReference type="InterPro" id="IPR035902">
    <property type="entry name" value="Nuc_phospho_transferase"/>
</dbReference>
<dbReference type="SUPFAM" id="SSF47648">
    <property type="entry name" value="Nucleoside phosphorylase/phosphoribosyltransferase N-terminal domain"/>
    <property type="match status" value="1"/>
</dbReference>
<comment type="similarity">
    <text evidence="1">Belongs to the thymidine/pyrimidine-nucleoside phosphorylase family.</text>
</comment>
<dbReference type="FunFam" id="3.40.1030.10:FF:000003">
    <property type="entry name" value="Pyrimidine-nucleoside phosphorylase"/>
    <property type="match status" value="1"/>
</dbReference>
<dbReference type="InterPro" id="IPR036320">
    <property type="entry name" value="Glycosyl_Trfase_fam3_N_dom_sf"/>
</dbReference>
<accession>A0A2H3NRM8</accession>
<dbReference type="Gene3D" id="1.20.970.10">
    <property type="entry name" value="Transferase, Pyrimidine Nucleoside Phosphorylase, Chain C"/>
    <property type="match status" value="1"/>
</dbReference>
<dbReference type="SMART" id="SM00941">
    <property type="entry name" value="PYNP_C"/>
    <property type="match status" value="1"/>
</dbReference>
<dbReference type="EMBL" id="PDEP01000009">
    <property type="protein sequence ID" value="PEN06198.1"/>
    <property type="molecule type" value="Genomic_DNA"/>
</dbReference>
<evidence type="ECO:0000313" key="8">
    <source>
        <dbReference type="EMBL" id="PEN06198.1"/>
    </source>
</evidence>
<keyword evidence="5" id="KW-0808">Transferase</keyword>
<dbReference type="SUPFAM" id="SSF54680">
    <property type="entry name" value="Pyrimidine nucleoside phosphorylase C-terminal domain"/>
    <property type="match status" value="1"/>
</dbReference>
<reference evidence="8 9" key="1">
    <citation type="submission" date="2017-10" db="EMBL/GenBank/DDBJ databases">
        <title>Draft genome of Longimonas halophila.</title>
        <authorList>
            <person name="Goh K.M."/>
            <person name="Shamsir M.S."/>
            <person name="Lim S.W."/>
        </authorList>
    </citation>
    <scope>NUCLEOTIDE SEQUENCE [LARGE SCALE GENOMIC DNA]</scope>
    <source>
        <strain evidence="8 9">KCTC 42399</strain>
    </source>
</reference>
<evidence type="ECO:0000256" key="1">
    <source>
        <dbReference type="ARBA" id="ARBA00006915"/>
    </source>
</evidence>
<dbReference type="GO" id="GO:0005829">
    <property type="term" value="C:cytosol"/>
    <property type="evidence" value="ECO:0007669"/>
    <property type="project" value="TreeGrafter"/>
</dbReference>
<keyword evidence="4" id="KW-0328">Glycosyltransferase</keyword>
<dbReference type="GO" id="GO:0006206">
    <property type="term" value="P:pyrimidine nucleobase metabolic process"/>
    <property type="evidence" value="ECO:0007669"/>
    <property type="project" value="InterPro"/>
</dbReference>
<dbReference type="GO" id="GO:0006213">
    <property type="term" value="P:pyrimidine nucleoside metabolic process"/>
    <property type="evidence" value="ECO:0007669"/>
    <property type="project" value="InterPro"/>
</dbReference>
<evidence type="ECO:0000259" key="7">
    <source>
        <dbReference type="SMART" id="SM00941"/>
    </source>
</evidence>
<dbReference type="Pfam" id="PF02885">
    <property type="entry name" value="Glycos_trans_3N"/>
    <property type="match status" value="1"/>
</dbReference>
<dbReference type="InterPro" id="IPR017459">
    <property type="entry name" value="Glycosyl_Trfase_fam3_N_dom"/>
</dbReference>
<evidence type="ECO:0000256" key="2">
    <source>
        <dbReference type="ARBA" id="ARBA00011738"/>
    </source>
</evidence>
<dbReference type="GO" id="GO:0004645">
    <property type="term" value="F:1,4-alpha-oligoglucan phosphorylase activity"/>
    <property type="evidence" value="ECO:0007669"/>
    <property type="project" value="InterPro"/>
</dbReference>
<dbReference type="InterPro" id="IPR000312">
    <property type="entry name" value="Glycosyl_Trfase_fam3"/>
</dbReference>
<dbReference type="GO" id="GO:0009032">
    <property type="term" value="F:thymidine phosphorylase activity"/>
    <property type="evidence" value="ECO:0007669"/>
    <property type="project" value="UniProtKB-EC"/>
</dbReference>
<dbReference type="InterPro" id="IPR018090">
    <property type="entry name" value="Pyrmidine_PPas_bac/euk"/>
</dbReference>
<evidence type="ECO:0000256" key="3">
    <source>
        <dbReference type="ARBA" id="ARBA00011892"/>
    </source>
</evidence>
<evidence type="ECO:0000256" key="5">
    <source>
        <dbReference type="ARBA" id="ARBA00022679"/>
    </source>
</evidence>
<evidence type="ECO:0000313" key="9">
    <source>
        <dbReference type="Proteomes" id="UP000221024"/>
    </source>
</evidence>
<evidence type="ECO:0000256" key="6">
    <source>
        <dbReference type="ARBA" id="ARBA00048550"/>
    </source>
</evidence>
<dbReference type="EC" id="2.4.2.4" evidence="3"/>
<dbReference type="Gene3D" id="3.90.1170.30">
    <property type="entry name" value="Pyrimidine nucleoside phosphorylase-like, C-terminal domain"/>
    <property type="match status" value="1"/>
</dbReference>
<dbReference type="InterPro" id="IPR000053">
    <property type="entry name" value="Thymidine/pyrmidine_PPase"/>
</dbReference>
<dbReference type="NCBIfam" id="TIGR02644">
    <property type="entry name" value="Y_phosphoryl"/>
    <property type="match status" value="1"/>
</dbReference>
<dbReference type="InterPro" id="IPR036566">
    <property type="entry name" value="PYNP-like_C_sf"/>
</dbReference>
<comment type="subunit">
    <text evidence="2">Homodimer.</text>
</comment>
<dbReference type="Proteomes" id="UP000221024">
    <property type="component" value="Unassembled WGS sequence"/>
</dbReference>